<organism evidence="3 4">
    <name type="scientific">Paramarasmius palmivorus</name>
    <dbReference type="NCBI Taxonomy" id="297713"/>
    <lineage>
        <taxon>Eukaryota</taxon>
        <taxon>Fungi</taxon>
        <taxon>Dikarya</taxon>
        <taxon>Basidiomycota</taxon>
        <taxon>Agaricomycotina</taxon>
        <taxon>Agaricomycetes</taxon>
        <taxon>Agaricomycetidae</taxon>
        <taxon>Agaricales</taxon>
        <taxon>Marasmiineae</taxon>
        <taxon>Marasmiaceae</taxon>
        <taxon>Paramarasmius</taxon>
    </lineage>
</organism>
<gene>
    <name evidence="3" type="ORF">VNI00_006678</name>
</gene>
<feature type="region of interest" description="Disordered" evidence="2">
    <location>
        <begin position="996"/>
        <end position="1015"/>
    </location>
</feature>
<proteinExistence type="predicted"/>
<sequence length="1015" mass="114740">MPQTFNVGSSGPNSCHQTDLLESLVASLQSGAVLPPELASSILHFVSSTTDEPGPSRPTPTLISQLPTPPASQANSIPATPLRNTTPSPPSSPSRRFVFSRTAEDSPTKIETNARASTRSICDKLYYYENGAYIEYPETSKNGIGYLIKCDPDNWHSPFEDIAYSLGGRKSVKGNTKPLRHRLIGNGNIDCVHRYKTCEGIKACPFTDPEEVKAPHLVASRELIQERLLRDYELRQEDDCPSREVFEKTVAFVQSLQRVGCLLDQDEDPVAYAPTEEQAILDQHHEVLRRGYTPSKPHCPGRIIASEDQRGFLVVKCEFHSDNCRLHFYQVVDESLNSTYVHAVLSGDKETAKHIEENVASELSVGPGTNACKWVANHSSQRKNCPYAHRDPTTGVLFCPKMDTVECDVKFHTYTPTEEFRDQFPYTLLIVRGTHTHLPPLPTKTPPRLRAQILGLLGSMTEELSELTPRRLLRHPLICSHLKMVFPDKPNATLGDLHPSLANHSHIRSFIKTVKNEVFPEGTGWEGKLDTLFTVASFNKSILGALHLYEVQMQTFPVESQYIRHIQQFSNQELQDVECTGSDGLHLIVCMSREGSLRLQKTRYGQSDISFKRINGIWLEFIIAGRDRLTNAAVVFCRVYVTLQSAAAHFRIFQTVENIVRGDTGLPIKWRHLYASSNNEVDQEGLLLMWTGDQDGGQAKGLGMHLQSIAQTLPGYDLYEPQRKLSDLGPYEHLHRLFRVCNVHFARNIRKCPVSRRVRNAMSSLACIEHSDWEGTLQLIRTEGGRAGIDWLENKIQSQFALQAICWKQSKIPLYVWKAGDSNDNLVEASHANVNLEGKSCTLVGGIESGRRFDFNRMGLLQVYETVGIRRSYYTNHATDSATKAIKRKHSQNHENFKEPDRAILKHNELFEKTESRINDARTKGNKIRTEIAKLLDQLINLESKHKHEFDPIQKGKLQEQIETKNKKIDNEKERMNRQLKAFNKSRDELRQLSEDAGKLRSGSGKYIPRTLIPT</sequence>
<comment type="caution">
    <text evidence="3">The sequence shown here is derived from an EMBL/GenBank/DDBJ whole genome shotgun (WGS) entry which is preliminary data.</text>
</comment>
<evidence type="ECO:0000313" key="4">
    <source>
        <dbReference type="Proteomes" id="UP001383192"/>
    </source>
</evidence>
<reference evidence="3 4" key="1">
    <citation type="submission" date="2024-01" db="EMBL/GenBank/DDBJ databases">
        <title>A draft genome for a cacao thread blight-causing isolate of Paramarasmius palmivorus.</title>
        <authorList>
            <person name="Baruah I.K."/>
            <person name="Bukari Y."/>
            <person name="Amoako-Attah I."/>
            <person name="Meinhardt L.W."/>
            <person name="Bailey B.A."/>
            <person name="Cohen S.P."/>
        </authorList>
    </citation>
    <scope>NUCLEOTIDE SEQUENCE [LARGE SCALE GENOMIC DNA]</scope>
    <source>
        <strain evidence="3 4">GH-12</strain>
    </source>
</reference>
<feature type="compositionally biased region" description="Polar residues" evidence="2">
    <location>
        <begin position="59"/>
        <end position="78"/>
    </location>
</feature>
<keyword evidence="4" id="KW-1185">Reference proteome</keyword>
<evidence type="ECO:0000256" key="1">
    <source>
        <dbReference type="SAM" id="Coils"/>
    </source>
</evidence>
<evidence type="ECO:0000256" key="2">
    <source>
        <dbReference type="SAM" id="MobiDB-lite"/>
    </source>
</evidence>
<keyword evidence="1" id="KW-0175">Coiled coil</keyword>
<feature type="coiled-coil region" evidence="1">
    <location>
        <begin position="955"/>
        <end position="996"/>
    </location>
</feature>
<dbReference type="Proteomes" id="UP001383192">
    <property type="component" value="Unassembled WGS sequence"/>
</dbReference>
<name>A0AAW0D8K7_9AGAR</name>
<dbReference type="EMBL" id="JAYKXP010000020">
    <property type="protein sequence ID" value="KAK7047447.1"/>
    <property type="molecule type" value="Genomic_DNA"/>
</dbReference>
<accession>A0AAW0D8K7</accession>
<evidence type="ECO:0000313" key="3">
    <source>
        <dbReference type="EMBL" id="KAK7047447.1"/>
    </source>
</evidence>
<feature type="region of interest" description="Disordered" evidence="2">
    <location>
        <begin position="48"/>
        <end position="113"/>
    </location>
</feature>
<protein>
    <submittedName>
        <fullName evidence="3">Uncharacterized protein</fullName>
    </submittedName>
</protein>
<dbReference type="AlphaFoldDB" id="A0AAW0D8K7"/>